<evidence type="ECO:0000313" key="2">
    <source>
        <dbReference type="Proteomes" id="UP001142489"/>
    </source>
</evidence>
<accession>A0A9Q0Y1N2</accession>
<proteinExistence type="predicted"/>
<organism evidence="1 2">
    <name type="scientific">Phrynocephalus forsythii</name>
    <dbReference type="NCBI Taxonomy" id="171643"/>
    <lineage>
        <taxon>Eukaryota</taxon>
        <taxon>Metazoa</taxon>
        <taxon>Chordata</taxon>
        <taxon>Craniata</taxon>
        <taxon>Vertebrata</taxon>
        <taxon>Euteleostomi</taxon>
        <taxon>Lepidosauria</taxon>
        <taxon>Squamata</taxon>
        <taxon>Bifurcata</taxon>
        <taxon>Unidentata</taxon>
        <taxon>Episquamata</taxon>
        <taxon>Toxicofera</taxon>
        <taxon>Iguania</taxon>
        <taxon>Acrodonta</taxon>
        <taxon>Agamidae</taxon>
        <taxon>Agaminae</taxon>
        <taxon>Phrynocephalus</taxon>
    </lineage>
</organism>
<feature type="non-terminal residue" evidence="1">
    <location>
        <position position="1"/>
    </location>
</feature>
<dbReference type="EMBL" id="JAPFRF010000003">
    <property type="protein sequence ID" value="KAJ7338444.1"/>
    <property type="molecule type" value="Genomic_DNA"/>
</dbReference>
<dbReference type="Proteomes" id="UP001142489">
    <property type="component" value="Unassembled WGS sequence"/>
</dbReference>
<comment type="caution">
    <text evidence="1">The sequence shown here is derived from an EMBL/GenBank/DDBJ whole genome shotgun (WGS) entry which is preliminary data.</text>
</comment>
<protein>
    <submittedName>
        <fullName evidence="1">Uncharacterized protein</fullName>
    </submittedName>
</protein>
<name>A0A9Q0Y1N2_9SAUR</name>
<sequence length="52" mass="6069">AAKNQIARKWKSEEEPSVDNCLIKLQEYILWDNLTKSLKGESATEFENQWGK</sequence>
<reference evidence="1" key="1">
    <citation type="journal article" date="2023" name="DNA Res.">
        <title>Chromosome-level genome assembly of Phrynocephalus forsythii using third-generation DNA sequencing and Hi-C analysis.</title>
        <authorList>
            <person name="Qi Y."/>
            <person name="Zhao W."/>
            <person name="Zhao Y."/>
            <person name="Niu C."/>
            <person name="Cao S."/>
            <person name="Zhang Y."/>
        </authorList>
    </citation>
    <scope>NUCLEOTIDE SEQUENCE</scope>
    <source>
        <tissue evidence="1">Muscle</tissue>
    </source>
</reference>
<evidence type="ECO:0000313" key="1">
    <source>
        <dbReference type="EMBL" id="KAJ7338444.1"/>
    </source>
</evidence>
<keyword evidence="2" id="KW-1185">Reference proteome</keyword>
<dbReference type="AlphaFoldDB" id="A0A9Q0Y1N2"/>
<gene>
    <name evidence="1" type="ORF">JRQ81_012207</name>
</gene>
<feature type="non-terminal residue" evidence="1">
    <location>
        <position position="52"/>
    </location>
</feature>